<keyword evidence="2" id="KW-1185">Reference proteome</keyword>
<evidence type="ECO:0000313" key="1">
    <source>
        <dbReference type="EMBL" id="KAK1258375.1"/>
    </source>
</evidence>
<dbReference type="EMBL" id="JAUJYN010000018">
    <property type="protein sequence ID" value="KAK1258375.1"/>
    <property type="molecule type" value="Genomic_DNA"/>
</dbReference>
<sequence length="61" mass="7282">MTKGVEQKVFFQQSCVTLRGEGEDEVKSRRHVTHSFFIRSHSCWVRLRIDVQRHRWAVIAI</sequence>
<protein>
    <submittedName>
        <fullName evidence="1">Uncharacterized protein</fullName>
    </submittedName>
</protein>
<name>A0AAV9A2I1_ACOGR</name>
<reference evidence="1" key="1">
    <citation type="journal article" date="2023" name="Nat. Commun.">
        <title>Diploid and tetraploid genomes of Acorus and the evolution of monocots.</title>
        <authorList>
            <person name="Ma L."/>
            <person name="Liu K.W."/>
            <person name="Li Z."/>
            <person name="Hsiao Y.Y."/>
            <person name="Qi Y."/>
            <person name="Fu T."/>
            <person name="Tang G.D."/>
            <person name="Zhang D."/>
            <person name="Sun W.H."/>
            <person name="Liu D.K."/>
            <person name="Li Y."/>
            <person name="Chen G.Z."/>
            <person name="Liu X.D."/>
            <person name="Liao X.Y."/>
            <person name="Jiang Y.T."/>
            <person name="Yu X."/>
            <person name="Hao Y."/>
            <person name="Huang J."/>
            <person name="Zhao X.W."/>
            <person name="Ke S."/>
            <person name="Chen Y.Y."/>
            <person name="Wu W.L."/>
            <person name="Hsu J.L."/>
            <person name="Lin Y.F."/>
            <person name="Huang M.D."/>
            <person name="Li C.Y."/>
            <person name="Huang L."/>
            <person name="Wang Z.W."/>
            <person name="Zhao X."/>
            <person name="Zhong W.Y."/>
            <person name="Peng D.H."/>
            <person name="Ahmad S."/>
            <person name="Lan S."/>
            <person name="Zhang J.S."/>
            <person name="Tsai W.C."/>
            <person name="Van de Peer Y."/>
            <person name="Liu Z.J."/>
        </authorList>
    </citation>
    <scope>NUCLEOTIDE SEQUENCE</scope>
    <source>
        <strain evidence="1">SCP</strain>
    </source>
</reference>
<organism evidence="1 2">
    <name type="scientific">Acorus gramineus</name>
    <name type="common">Dwarf sweet flag</name>
    <dbReference type="NCBI Taxonomy" id="55184"/>
    <lineage>
        <taxon>Eukaryota</taxon>
        <taxon>Viridiplantae</taxon>
        <taxon>Streptophyta</taxon>
        <taxon>Embryophyta</taxon>
        <taxon>Tracheophyta</taxon>
        <taxon>Spermatophyta</taxon>
        <taxon>Magnoliopsida</taxon>
        <taxon>Liliopsida</taxon>
        <taxon>Acoraceae</taxon>
        <taxon>Acorus</taxon>
    </lineage>
</organism>
<dbReference type="AlphaFoldDB" id="A0AAV9A2I1"/>
<reference evidence="1" key="2">
    <citation type="submission" date="2023-06" db="EMBL/GenBank/DDBJ databases">
        <authorList>
            <person name="Ma L."/>
            <person name="Liu K.-W."/>
            <person name="Li Z."/>
            <person name="Hsiao Y.-Y."/>
            <person name="Qi Y."/>
            <person name="Fu T."/>
            <person name="Tang G."/>
            <person name="Zhang D."/>
            <person name="Sun W.-H."/>
            <person name="Liu D.-K."/>
            <person name="Li Y."/>
            <person name="Chen G.-Z."/>
            <person name="Liu X.-D."/>
            <person name="Liao X.-Y."/>
            <person name="Jiang Y.-T."/>
            <person name="Yu X."/>
            <person name="Hao Y."/>
            <person name="Huang J."/>
            <person name="Zhao X.-W."/>
            <person name="Ke S."/>
            <person name="Chen Y.-Y."/>
            <person name="Wu W.-L."/>
            <person name="Hsu J.-L."/>
            <person name="Lin Y.-F."/>
            <person name="Huang M.-D."/>
            <person name="Li C.-Y."/>
            <person name="Huang L."/>
            <person name="Wang Z.-W."/>
            <person name="Zhao X."/>
            <person name="Zhong W.-Y."/>
            <person name="Peng D.-H."/>
            <person name="Ahmad S."/>
            <person name="Lan S."/>
            <person name="Zhang J.-S."/>
            <person name="Tsai W.-C."/>
            <person name="Van De Peer Y."/>
            <person name="Liu Z.-J."/>
        </authorList>
    </citation>
    <scope>NUCLEOTIDE SEQUENCE</scope>
    <source>
        <strain evidence="1">SCP</strain>
        <tissue evidence="1">Leaves</tissue>
    </source>
</reference>
<evidence type="ECO:0000313" key="2">
    <source>
        <dbReference type="Proteomes" id="UP001179952"/>
    </source>
</evidence>
<proteinExistence type="predicted"/>
<comment type="caution">
    <text evidence="1">The sequence shown here is derived from an EMBL/GenBank/DDBJ whole genome shotgun (WGS) entry which is preliminary data.</text>
</comment>
<dbReference type="Proteomes" id="UP001179952">
    <property type="component" value="Unassembled WGS sequence"/>
</dbReference>
<gene>
    <name evidence="1" type="ORF">QJS04_geneDACA006985</name>
</gene>
<accession>A0AAV9A2I1</accession>